<dbReference type="Proteomes" id="UP000515856">
    <property type="component" value="Chromosome"/>
</dbReference>
<keyword evidence="2" id="KW-1185">Reference proteome</keyword>
<dbReference type="AlphaFoldDB" id="A0A7G9GKE8"/>
<dbReference type="EMBL" id="CP060636">
    <property type="protein sequence ID" value="QNM11280.1"/>
    <property type="molecule type" value="Genomic_DNA"/>
</dbReference>
<reference evidence="1 2" key="1">
    <citation type="submission" date="2020-08" db="EMBL/GenBank/DDBJ databases">
        <authorList>
            <person name="Liu C."/>
            <person name="Sun Q."/>
        </authorList>
    </citation>
    <scope>NUCLEOTIDE SEQUENCE [LARGE SCALE GENOMIC DNA]</scope>
    <source>
        <strain evidence="1 2">NSJ-61</strain>
    </source>
</reference>
<proteinExistence type="predicted"/>
<dbReference type="KEGG" id="ehn:H9Q80_13565"/>
<accession>A0A7G9GKE8</accession>
<sequence>MARTWKDTLLQLLLNNLLYLQQNAYHESERKLYKKNTIQFLYLYPDAHRICESFHDLDIIKGINA</sequence>
<name>A0A7G9GKE8_9FIRM</name>
<dbReference type="RefSeq" id="WP_117536559.1">
    <property type="nucleotide sequence ID" value="NZ_CP060636.1"/>
</dbReference>
<protein>
    <submittedName>
        <fullName evidence="1">Uncharacterized protein</fullName>
    </submittedName>
</protein>
<organism evidence="1 2">
    <name type="scientific">[Eubacterium] hominis</name>
    <dbReference type="NCBI Taxonomy" id="2764325"/>
    <lineage>
        <taxon>Bacteria</taxon>
        <taxon>Bacillati</taxon>
        <taxon>Bacillota</taxon>
        <taxon>Erysipelotrichia</taxon>
        <taxon>Erysipelotrichales</taxon>
        <taxon>Erysipelotrichaceae</taxon>
        <taxon>Amedibacillus</taxon>
    </lineage>
</organism>
<evidence type="ECO:0000313" key="1">
    <source>
        <dbReference type="EMBL" id="QNM11280.1"/>
    </source>
</evidence>
<evidence type="ECO:0000313" key="2">
    <source>
        <dbReference type="Proteomes" id="UP000515856"/>
    </source>
</evidence>
<gene>
    <name evidence="1" type="ORF">H9Q80_13565</name>
</gene>